<sequence length="189" mass="21676">MLKHVNDFRRTRDPISSLPSTDTHFVLSVVQEQRSDQDEIERCQIGGKSVFHCAVAVEFPPKDLRVNTVDRVETVGQYGGGVARRAEEWDGMGWDWGEGRDRKTGGERNGRHYDRVPDIPRIVYYYRINYRLLGSTNSDLSSIPISAFANLIVKSVFCAKNFELELIEIERRLEMLDDINESPWTIKAA</sequence>
<comment type="caution">
    <text evidence="1">The sequence shown here is derived from an EMBL/GenBank/DDBJ whole genome shotgun (WGS) entry which is preliminary data.</text>
</comment>
<keyword evidence="2" id="KW-1185">Reference proteome</keyword>
<accession>A0ABD2B1W4</accession>
<evidence type="ECO:0000313" key="1">
    <source>
        <dbReference type="EMBL" id="KAL2726691.1"/>
    </source>
</evidence>
<name>A0ABD2B1W4_VESSQ</name>
<protein>
    <submittedName>
        <fullName evidence="1">Uncharacterized protein</fullName>
    </submittedName>
</protein>
<evidence type="ECO:0000313" key="2">
    <source>
        <dbReference type="Proteomes" id="UP001607302"/>
    </source>
</evidence>
<proteinExistence type="predicted"/>
<dbReference type="Proteomes" id="UP001607302">
    <property type="component" value="Unassembled WGS sequence"/>
</dbReference>
<dbReference type="AlphaFoldDB" id="A0ABD2B1W4"/>
<organism evidence="1 2">
    <name type="scientific">Vespula squamosa</name>
    <name type="common">Southern yellow jacket</name>
    <name type="synonym">Wasp</name>
    <dbReference type="NCBI Taxonomy" id="30214"/>
    <lineage>
        <taxon>Eukaryota</taxon>
        <taxon>Metazoa</taxon>
        <taxon>Ecdysozoa</taxon>
        <taxon>Arthropoda</taxon>
        <taxon>Hexapoda</taxon>
        <taxon>Insecta</taxon>
        <taxon>Pterygota</taxon>
        <taxon>Neoptera</taxon>
        <taxon>Endopterygota</taxon>
        <taxon>Hymenoptera</taxon>
        <taxon>Apocrita</taxon>
        <taxon>Aculeata</taxon>
        <taxon>Vespoidea</taxon>
        <taxon>Vespidae</taxon>
        <taxon>Vespinae</taxon>
        <taxon>Vespula</taxon>
    </lineage>
</organism>
<gene>
    <name evidence="1" type="ORF">V1478_006969</name>
</gene>
<reference evidence="1 2" key="1">
    <citation type="journal article" date="2024" name="Ann. Entomol. Soc. Am.">
        <title>Genomic analyses of the southern and eastern yellowjacket wasps (Hymenoptera: Vespidae) reveal evolutionary signatures of social life.</title>
        <authorList>
            <person name="Catto M.A."/>
            <person name="Caine P.B."/>
            <person name="Orr S.E."/>
            <person name="Hunt B.G."/>
            <person name="Goodisman M.A.D."/>
        </authorList>
    </citation>
    <scope>NUCLEOTIDE SEQUENCE [LARGE SCALE GENOMIC DNA]</scope>
    <source>
        <strain evidence="1">233</strain>
        <tissue evidence="1">Head and thorax</tissue>
    </source>
</reference>
<dbReference type="EMBL" id="JAUDFV010000133">
    <property type="protein sequence ID" value="KAL2726691.1"/>
    <property type="molecule type" value="Genomic_DNA"/>
</dbReference>